<dbReference type="InterPro" id="IPR013041">
    <property type="entry name" value="Clathrin_app_Ig-like_sf"/>
</dbReference>
<dbReference type="GO" id="GO:0005793">
    <property type="term" value="C:endoplasmic reticulum-Golgi intermediate compartment"/>
    <property type="evidence" value="ECO:0007669"/>
    <property type="project" value="TreeGrafter"/>
</dbReference>
<comment type="subcellular location">
    <subcellularLocation>
        <location evidence="11">Cytoplasm</location>
    </subcellularLocation>
    <subcellularLocation>
        <location evidence="1 11">Golgi apparatus membrane</location>
        <topology evidence="1 11">Peripheral membrane protein</topology>
        <orientation evidence="1 11">Cytoplasmic side</orientation>
    </subcellularLocation>
    <subcellularLocation>
        <location evidence="11">Cytoplasmic vesicle</location>
        <location evidence="11">COPI-coated vesicle membrane</location>
        <topology evidence="11">Peripheral membrane protein</topology>
        <orientation evidence="11">Cytoplasmic side</orientation>
    </subcellularLocation>
</comment>
<dbReference type="GO" id="GO:0005783">
    <property type="term" value="C:endoplasmic reticulum"/>
    <property type="evidence" value="ECO:0007669"/>
    <property type="project" value="TreeGrafter"/>
</dbReference>
<keyword evidence="10 11" id="KW-0968">Cytoplasmic vesicle</keyword>
<evidence type="ECO:0000259" key="14">
    <source>
        <dbReference type="Pfam" id="PF16381"/>
    </source>
</evidence>
<dbReference type="SUPFAM" id="SSF49348">
    <property type="entry name" value="Clathrin adaptor appendage domain"/>
    <property type="match status" value="1"/>
</dbReference>
<evidence type="ECO:0000313" key="15">
    <source>
        <dbReference type="EMBL" id="GFE54606.1"/>
    </source>
</evidence>
<evidence type="ECO:0000313" key="16">
    <source>
        <dbReference type="Proteomes" id="UP001057455"/>
    </source>
</evidence>
<keyword evidence="6 11" id="KW-0931">ER-Golgi transport</keyword>
<dbReference type="InterPro" id="IPR012295">
    <property type="entry name" value="TBP_dom_sf"/>
</dbReference>
<dbReference type="Gene3D" id="1.25.10.10">
    <property type="entry name" value="Leucine-rich Repeat Variant"/>
    <property type="match status" value="2"/>
</dbReference>
<dbReference type="OrthoDB" id="6537869at2759"/>
<dbReference type="Proteomes" id="UP001057455">
    <property type="component" value="Unassembled WGS sequence"/>
</dbReference>
<accession>A0A9W5TC33</accession>
<dbReference type="InterPro" id="IPR016024">
    <property type="entry name" value="ARM-type_fold"/>
</dbReference>
<feature type="domain" description="Coatomer subunit gamma C-terminal" evidence="14">
    <location>
        <begin position="813"/>
        <end position="921"/>
    </location>
</feature>
<dbReference type="GO" id="GO:0005198">
    <property type="term" value="F:structural molecule activity"/>
    <property type="evidence" value="ECO:0007669"/>
    <property type="project" value="InterPro"/>
</dbReference>
<keyword evidence="9 11" id="KW-0472">Membrane</keyword>
<evidence type="ECO:0000256" key="7">
    <source>
        <dbReference type="ARBA" id="ARBA00022927"/>
    </source>
</evidence>
<dbReference type="InterPro" id="IPR017106">
    <property type="entry name" value="Coatomer_gsu"/>
</dbReference>
<dbReference type="GO" id="GO:0006886">
    <property type="term" value="P:intracellular protein transport"/>
    <property type="evidence" value="ECO:0007669"/>
    <property type="project" value="InterPro"/>
</dbReference>
<dbReference type="SUPFAM" id="SSF55711">
    <property type="entry name" value="Subdomain of clathrin and coatomer appendage domain"/>
    <property type="match status" value="1"/>
</dbReference>
<evidence type="ECO:0000259" key="12">
    <source>
        <dbReference type="Pfam" id="PF01602"/>
    </source>
</evidence>
<dbReference type="PANTHER" id="PTHR10261">
    <property type="entry name" value="COATOMER SUBUNIT GAMMA"/>
    <property type="match status" value="1"/>
</dbReference>
<dbReference type="GO" id="GO:0009306">
    <property type="term" value="P:protein secretion"/>
    <property type="evidence" value="ECO:0007669"/>
    <property type="project" value="TreeGrafter"/>
</dbReference>
<feature type="domain" description="Clathrin/coatomer adaptor adaptin-like N-terminal" evidence="12">
    <location>
        <begin position="20"/>
        <end position="529"/>
    </location>
</feature>
<dbReference type="InterPro" id="IPR032154">
    <property type="entry name" value="Coatomer_g_Cpla"/>
</dbReference>
<feature type="domain" description="Coatomer gamma subunit appendage Ig-like subdomain" evidence="13">
    <location>
        <begin position="667"/>
        <end position="799"/>
    </location>
</feature>
<dbReference type="GO" id="GO:0030126">
    <property type="term" value="C:COPI vesicle coat"/>
    <property type="evidence" value="ECO:0007669"/>
    <property type="project" value="InterPro"/>
</dbReference>
<proteinExistence type="inferred from homology"/>
<evidence type="ECO:0000256" key="1">
    <source>
        <dbReference type="ARBA" id="ARBA00004255"/>
    </source>
</evidence>
<dbReference type="InterPro" id="IPR002553">
    <property type="entry name" value="Clathrin/coatomer_adapt-like_N"/>
</dbReference>
<evidence type="ECO:0000256" key="8">
    <source>
        <dbReference type="ARBA" id="ARBA00023034"/>
    </source>
</evidence>
<dbReference type="Gene3D" id="3.30.310.10">
    <property type="entry name" value="TATA-Binding Protein"/>
    <property type="match status" value="1"/>
</dbReference>
<dbReference type="Gene3D" id="2.60.40.1480">
    <property type="entry name" value="Coatomer, gamma subunit, appendage domain"/>
    <property type="match status" value="1"/>
</dbReference>
<evidence type="ECO:0000256" key="3">
    <source>
        <dbReference type="ARBA" id="ARBA00022448"/>
    </source>
</evidence>
<evidence type="ECO:0000256" key="10">
    <source>
        <dbReference type="ARBA" id="ARBA00023329"/>
    </source>
</evidence>
<gene>
    <name evidence="15" type="ORF">BaOVIS_020100</name>
</gene>
<evidence type="ECO:0000256" key="5">
    <source>
        <dbReference type="ARBA" id="ARBA00022737"/>
    </source>
</evidence>
<dbReference type="GO" id="GO:0006888">
    <property type="term" value="P:endoplasmic reticulum to Golgi vesicle-mediated transport"/>
    <property type="evidence" value="ECO:0007669"/>
    <property type="project" value="TreeGrafter"/>
</dbReference>
<evidence type="ECO:0000256" key="9">
    <source>
        <dbReference type="ARBA" id="ARBA00023136"/>
    </source>
</evidence>
<dbReference type="Pfam" id="PF08752">
    <property type="entry name" value="COP-gamma_platf"/>
    <property type="match status" value="1"/>
</dbReference>
<dbReference type="InterPro" id="IPR009028">
    <property type="entry name" value="Coatomer/calthrin_app_sub_C"/>
</dbReference>
<name>A0A9W5TC33_BABOV</name>
<comment type="similarity">
    <text evidence="2 11">Belongs to the COPG family.</text>
</comment>
<dbReference type="GO" id="GO:0000139">
    <property type="term" value="C:Golgi membrane"/>
    <property type="evidence" value="ECO:0007669"/>
    <property type="project" value="UniProtKB-SubCell"/>
</dbReference>
<evidence type="ECO:0000256" key="11">
    <source>
        <dbReference type="PIRNR" id="PIRNR037093"/>
    </source>
</evidence>
<dbReference type="InterPro" id="IPR037067">
    <property type="entry name" value="Coatomer_gsu_app_sf"/>
</dbReference>
<protein>
    <recommendedName>
        <fullName evidence="11">Coatomer subunit gamma</fullName>
    </recommendedName>
</protein>
<dbReference type="SUPFAM" id="SSF48371">
    <property type="entry name" value="ARM repeat"/>
    <property type="match status" value="1"/>
</dbReference>
<dbReference type="InterPro" id="IPR011989">
    <property type="entry name" value="ARM-like"/>
</dbReference>
<comment type="caution">
    <text evidence="15">The sequence shown here is derived from an EMBL/GenBank/DDBJ whole genome shotgun (WGS) entry which is preliminary data.</text>
</comment>
<dbReference type="Pfam" id="PF16381">
    <property type="entry name" value="Coatomer_g_Cpla"/>
    <property type="match status" value="1"/>
</dbReference>
<dbReference type="InterPro" id="IPR013040">
    <property type="entry name" value="Coatomer_gsu_app_Ig-like_dom"/>
</dbReference>
<dbReference type="PIRSF" id="PIRSF037093">
    <property type="entry name" value="Coatomer_gamma_subunit"/>
    <property type="match status" value="1"/>
</dbReference>
<dbReference type="EMBL" id="BLIY01000017">
    <property type="protein sequence ID" value="GFE54606.1"/>
    <property type="molecule type" value="Genomic_DNA"/>
</dbReference>
<dbReference type="GO" id="GO:0006891">
    <property type="term" value="P:intra-Golgi vesicle-mediated transport"/>
    <property type="evidence" value="ECO:0007669"/>
    <property type="project" value="TreeGrafter"/>
</dbReference>
<reference evidence="15" key="1">
    <citation type="submission" date="2019-12" db="EMBL/GenBank/DDBJ databases">
        <title>Genome sequence of Babesia ovis.</title>
        <authorList>
            <person name="Yamagishi J."/>
            <person name="Sevinc F."/>
            <person name="Xuan X."/>
        </authorList>
    </citation>
    <scope>NUCLEOTIDE SEQUENCE</scope>
    <source>
        <strain evidence="15">Selcuk</strain>
    </source>
</reference>
<evidence type="ECO:0000256" key="2">
    <source>
        <dbReference type="ARBA" id="ARBA00010720"/>
    </source>
</evidence>
<keyword evidence="8 11" id="KW-0333">Golgi apparatus</keyword>
<keyword evidence="3 11" id="KW-0813">Transport</keyword>
<organism evidence="15 16">
    <name type="scientific">Babesia ovis</name>
    <dbReference type="NCBI Taxonomy" id="5869"/>
    <lineage>
        <taxon>Eukaryota</taxon>
        <taxon>Sar</taxon>
        <taxon>Alveolata</taxon>
        <taxon>Apicomplexa</taxon>
        <taxon>Aconoidasida</taxon>
        <taxon>Piroplasmida</taxon>
        <taxon>Babesiidae</taxon>
        <taxon>Babesia</taxon>
    </lineage>
</organism>
<comment type="subunit">
    <text evidence="11">Oligomeric complex.</text>
</comment>
<evidence type="ECO:0000256" key="4">
    <source>
        <dbReference type="ARBA" id="ARBA00022490"/>
    </source>
</evidence>
<keyword evidence="16" id="KW-1185">Reference proteome</keyword>
<dbReference type="Pfam" id="PF01602">
    <property type="entry name" value="Adaptin_N"/>
    <property type="match status" value="1"/>
</dbReference>
<keyword evidence="7 11" id="KW-0653">Protein transport</keyword>
<keyword evidence="5" id="KW-0677">Repeat</keyword>
<evidence type="ECO:0000259" key="13">
    <source>
        <dbReference type="Pfam" id="PF08752"/>
    </source>
</evidence>
<evidence type="ECO:0000256" key="6">
    <source>
        <dbReference type="ARBA" id="ARBA00022892"/>
    </source>
</evidence>
<dbReference type="PANTHER" id="PTHR10261:SF0">
    <property type="entry name" value="COATOMER SUBUNIT GAMMA-2"/>
    <property type="match status" value="1"/>
</dbReference>
<sequence length="924" mass="103405">MGMDAHAKADQTMSSIACDKNAVLQEAKVFSKVPINSKKCIAAITKILCVITKGRETLTEAESTDVFFGATRLFESNDERLRRLVYLLIKSIRASETEIFIVTSSLTKDVNSPNHIYRANAIRAMCLVIKSNVASQVERYIKSSLVDRDQYVCSSALLCCIRIFTQMPQIVRRWVGEAATCLTNSNKMVQFHGTLMMFLVRLNDKQSLRKLVAMLRQSGMGQHTECFVIRFVAANFNIMETECVEIVNAGLKHSNDAVRLEALKAVVTLTLGHYKRVGSMQGFVFDLRDVISMLQTMLSSKEYTIVFAAMRQVYQIAQTLPLLISVLNGKVEEMLKRKNKDLSSLALLTLLQTGGAETIERLLQHANSLSGDFKLAVAKALKGLCVSFPDKHPVVLKFFANNFRDATACEFKREMIDATMHIVERIPEAQAQGLKNLCDFIEDCEYPDLNAKVLKFLGEYVPKAAAPEEYVRYIYNRLLLENATVRAAGIEALDNIVRECPALKASVSVLLLPTLKDPEDELRERVNLTYALMLVDDKVTLSNAALSSTNVSADFKEFETKVKNSAAAKRLCDVVYEVSEKSNMDALSRYLQDCIQNKRGYEQIDEMILDFEVEDELDDGRHVTQEHKQQANGISHMDIFGDDLTVEPEVAVLPREIMQMIPQDVPMATSASVHLTDEEEDYSVEVIVHASQKVVVLEFVIGNTLADQILEDVLVEVDYSMCRNAENWRLDASMPIESLTVSEKKSAFLVLTNTDNASENPHFGLLLGLVKVDFNFDVKCGGDNSRSYRESYNANDLHLGAGMYCFEWALDDSAFVESWNAAEEVETCATFGLHFKDIEEAVGGMRRFFGNSMLTQCKGQVDRITTLNVAGKLLNKYDFLAKATIAQGDPQGKSQPSLRKGCILKLQVRTNTKELSDLIFTSLE</sequence>
<keyword evidence="4 11" id="KW-0963">Cytoplasm</keyword>
<comment type="function">
    <text evidence="11">The coatomer is a cytosolic protein complex that binds to dilysine motifs and reversibly associates with Golgi non-clathrin-coated vesicles, which further mediate biosynthetic protein transport from the ER, via the Golgi up to the trans Golgi network. Coatomer complex is required for budding from Golgi membranes, and is essential for the retrograde Golgi-to-ER transport of dilysine-tagged proteins.</text>
</comment>
<dbReference type="AlphaFoldDB" id="A0A9W5TC33"/>